<dbReference type="Proteomes" id="UP001066276">
    <property type="component" value="Chromosome 1_1"/>
</dbReference>
<accession>A0AAV7WQS2</accession>
<evidence type="ECO:0000313" key="2">
    <source>
        <dbReference type="Proteomes" id="UP001066276"/>
    </source>
</evidence>
<dbReference type="EMBL" id="JANPWB010000001">
    <property type="protein sequence ID" value="KAJ1215262.1"/>
    <property type="molecule type" value="Genomic_DNA"/>
</dbReference>
<proteinExistence type="predicted"/>
<dbReference type="AlphaFoldDB" id="A0AAV7WQS2"/>
<gene>
    <name evidence="1" type="ORF">NDU88_002871</name>
</gene>
<comment type="caution">
    <text evidence="1">The sequence shown here is derived from an EMBL/GenBank/DDBJ whole genome shotgun (WGS) entry which is preliminary data.</text>
</comment>
<evidence type="ECO:0000313" key="1">
    <source>
        <dbReference type="EMBL" id="KAJ1215262.1"/>
    </source>
</evidence>
<organism evidence="1 2">
    <name type="scientific">Pleurodeles waltl</name>
    <name type="common">Iberian ribbed newt</name>
    <dbReference type="NCBI Taxonomy" id="8319"/>
    <lineage>
        <taxon>Eukaryota</taxon>
        <taxon>Metazoa</taxon>
        <taxon>Chordata</taxon>
        <taxon>Craniata</taxon>
        <taxon>Vertebrata</taxon>
        <taxon>Euteleostomi</taxon>
        <taxon>Amphibia</taxon>
        <taxon>Batrachia</taxon>
        <taxon>Caudata</taxon>
        <taxon>Salamandroidea</taxon>
        <taxon>Salamandridae</taxon>
        <taxon>Pleurodelinae</taxon>
        <taxon>Pleurodeles</taxon>
    </lineage>
</organism>
<name>A0AAV7WQS2_PLEWA</name>
<keyword evidence="2" id="KW-1185">Reference proteome</keyword>
<sequence length="152" mass="15775">MSIWGRGQAAKDGVRITLWLRRGLQIIRVIKPDLRASHEITAGRALGAWQGAAEPISGLLEAIPGGVSGAGRLQPGVQPRDRGLTYSDMSARGCLGPPGTTREVETAPDLWESTAGALCVVLNIEGAVGCPVSVAWGRRACSFPAHGISGGP</sequence>
<reference evidence="1" key="1">
    <citation type="journal article" date="2022" name="bioRxiv">
        <title>Sequencing and chromosome-scale assembly of the giantPleurodeles waltlgenome.</title>
        <authorList>
            <person name="Brown T."/>
            <person name="Elewa A."/>
            <person name="Iarovenko S."/>
            <person name="Subramanian E."/>
            <person name="Araus A.J."/>
            <person name="Petzold A."/>
            <person name="Susuki M."/>
            <person name="Suzuki K.-i.T."/>
            <person name="Hayashi T."/>
            <person name="Toyoda A."/>
            <person name="Oliveira C."/>
            <person name="Osipova E."/>
            <person name="Leigh N.D."/>
            <person name="Simon A."/>
            <person name="Yun M.H."/>
        </authorList>
    </citation>
    <scope>NUCLEOTIDE SEQUENCE</scope>
    <source>
        <strain evidence="1">20211129_DDA</strain>
        <tissue evidence="1">Liver</tissue>
    </source>
</reference>
<protein>
    <submittedName>
        <fullName evidence="1">Uncharacterized protein</fullName>
    </submittedName>
</protein>